<dbReference type="PANTHER" id="PTHR43301">
    <property type="entry name" value="ARABINAN ENDO-1,5-ALPHA-L-ARABINOSIDASE"/>
    <property type="match status" value="1"/>
</dbReference>
<dbReference type="Gene3D" id="2.115.10.20">
    <property type="entry name" value="Glycosyl hydrolase domain, family 43"/>
    <property type="match status" value="1"/>
</dbReference>
<keyword evidence="4" id="KW-0732">Signal</keyword>
<evidence type="ECO:0000313" key="7">
    <source>
        <dbReference type="Proteomes" id="UP000324575"/>
    </source>
</evidence>
<feature type="signal peptide" evidence="4">
    <location>
        <begin position="1"/>
        <end position="21"/>
    </location>
</feature>
<evidence type="ECO:0000256" key="2">
    <source>
        <dbReference type="ARBA" id="ARBA00022801"/>
    </source>
</evidence>
<evidence type="ECO:0000256" key="1">
    <source>
        <dbReference type="ARBA" id="ARBA00009902"/>
    </source>
</evidence>
<evidence type="ECO:0000256" key="4">
    <source>
        <dbReference type="SAM" id="SignalP"/>
    </source>
</evidence>
<protein>
    <recommendedName>
        <fullName evidence="5">Glycosyl hydrolase family 32 N-terminal domain-containing protein</fullName>
    </recommendedName>
</protein>
<dbReference type="PANTHER" id="PTHR43301:SF3">
    <property type="entry name" value="ARABINAN ENDO-1,5-ALPHA-L-ARABINOSIDASE A-RELATED"/>
    <property type="match status" value="1"/>
</dbReference>
<feature type="domain" description="Glycosyl hydrolase family 32 N-terminal" evidence="5">
    <location>
        <begin position="28"/>
        <end position="123"/>
    </location>
</feature>
<evidence type="ECO:0000313" key="6">
    <source>
        <dbReference type="EMBL" id="KAA6299865.1"/>
    </source>
</evidence>
<gene>
    <name evidence="6" type="ORF">EZS26_003995</name>
</gene>
<dbReference type="InterPro" id="IPR013148">
    <property type="entry name" value="Glyco_hydro_32_N"/>
</dbReference>
<name>A0A5M8NXS9_9BACT</name>
<dbReference type="AlphaFoldDB" id="A0A5M8NXS9"/>
<accession>A0A5M8NXS9</accession>
<dbReference type="SUPFAM" id="SSF75005">
    <property type="entry name" value="Arabinanase/levansucrase/invertase"/>
    <property type="match status" value="1"/>
</dbReference>
<sequence>MKKRFLLLICFITTSFNYGQASENYSAYLFTYFTGNSPAEEQIRFAVSGDGFEFVALNGGQPVINSADIADKKAVRDPHILRGEDGKTFYMVVTDMKSSEGWSSNRGIVLLKSTDLIHWTSAKVNIPTAFPAFSTIDRAWAPQTIYDPVAKKYMVYFSMHVPNGKDIIYYAYANSSFTALETI</sequence>
<reference evidence="6 7" key="1">
    <citation type="submission" date="2019-03" db="EMBL/GenBank/DDBJ databases">
        <title>Single cell metagenomics reveals metabolic interactions within the superorganism composed of flagellate Streblomastix strix and complex community of Bacteroidetes bacteria on its surface.</title>
        <authorList>
            <person name="Treitli S.C."/>
            <person name="Kolisko M."/>
            <person name="Husnik F."/>
            <person name="Keeling P."/>
            <person name="Hampl V."/>
        </authorList>
    </citation>
    <scope>NUCLEOTIDE SEQUENCE [LARGE SCALE GENOMIC DNA]</scope>
    <source>
        <strain evidence="6">St1</strain>
    </source>
</reference>
<evidence type="ECO:0000256" key="3">
    <source>
        <dbReference type="ARBA" id="ARBA00023295"/>
    </source>
</evidence>
<keyword evidence="3" id="KW-0326">Glycosidase</keyword>
<dbReference type="GO" id="GO:0016798">
    <property type="term" value="F:hydrolase activity, acting on glycosyl bonds"/>
    <property type="evidence" value="ECO:0007669"/>
    <property type="project" value="UniProtKB-KW"/>
</dbReference>
<comment type="similarity">
    <text evidence="1">Belongs to the glycosyl hydrolase 32 family.</text>
</comment>
<feature type="chain" id="PRO_5024336067" description="Glycosyl hydrolase family 32 N-terminal domain-containing protein" evidence="4">
    <location>
        <begin position="22"/>
        <end position="183"/>
    </location>
</feature>
<organism evidence="6 7">
    <name type="scientific">Candidatus Ordinivivax streblomastigis</name>
    <dbReference type="NCBI Taxonomy" id="2540710"/>
    <lineage>
        <taxon>Bacteria</taxon>
        <taxon>Pseudomonadati</taxon>
        <taxon>Bacteroidota</taxon>
        <taxon>Bacteroidia</taxon>
        <taxon>Bacteroidales</taxon>
        <taxon>Candidatus Ordinivivax</taxon>
    </lineage>
</organism>
<dbReference type="Proteomes" id="UP000324575">
    <property type="component" value="Unassembled WGS sequence"/>
</dbReference>
<dbReference type="EMBL" id="SNRX01000205">
    <property type="protein sequence ID" value="KAA6299865.1"/>
    <property type="molecule type" value="Genomic_DNA"/>
</dbReference>
<keyword evidence="2" id="KW-0378">Hydrolase</keyword>
<dbReference type="InterPro" id="IPR023296">
    <property type="entry name" value="Glyco_hydro_beta-prop_sf"/>
</dbReference>
<evidence type="ECO:0000259" key="5">
    <source>
        <dbReference type="Pfam" id="PF00251"/>
    </source>
</evidence>
<dbReference type="InterPro" id="IPR050727">
    <property type="entry name" value="GH43_arabinanases"/>
</dbReference>
<feature type="non-terminal residue" evidence="6">
    <location>
        <position position="183"/>
    </location>
</feature>
<comment type="caution">
    <text evidence="6">The sequence shown here is derived from an EMBL/GenBank/DDBJ whole genome shotgun (WGS) entry which is preliminary data.</text>
</comment>
<dbReference type="Pfam" id="PF00251">
    <property type="entry name" value="Glyco_hydro_32N"/>
    <property type="match status" value="1"/>
</dbReference>
<proteinExistence type="inferred from homology"/>